<proteinExistence type="predicted"/>
<reference evidence="2" key="1">
    <citation type="submission" date="2022-11" db="UniProtKB">
        <authorList>
            <consortium name="WormBaseParasite"/>
        </authorList>
    </citation>
    <scope>IDENTIFICATION</scope>
</reference>
<dbReference type="AlphaFoldDB" id="A0A915E4T1"/>
<dbReference type="WBParaSite" id="jg26192">
    <property type="protein sequence ID" value="jg26192"/>
    <property type="gene ID" value="jg26192"/>
</dbReference>
<name>A0A915E4T1_9BILA</name>
<accession>A0A915E4T1</accession>
<evidence type="ECO:0000313" key="2">
    <source>
        <dbReference type="WBParaSite" id="jg26192"/>
    </source>
</evidence>
<organism evidence="1 2">
    <name type="scientific">Ditylenchus dipsaci</name>
    <dbReference type="NCBI Taxonomy" id="166011"/>
    <lineage>
        <taxon>Eukaryota</taxon>
        <taxon>Metazoa</taxon>
        <taxon>Ecdysozoa</taxon>
        <taxon>Nematoda</taxon>
        <taxon>Chromadorea</taxon>
        <taxon>Rhabditida</taxon>
        <taxon>Tylenchina</taxon>
        <taxon>Tylenchomorpha</taxon>
        <taxon>Sphaerularioidea</taxon>
        <taxon>Anguinidae</taxon>
        <taxon>Anguininae</taxon>
        <taxon>Ditylenchus</taxon>
    </lineage>
</organism>
<protein>
    <submittedName>
        <fullName evidence="2">Uncharacterized protein</fullName>
    </submittedName>
</protein>
<evidence type="ECO:0000313" key="1">
    <source>
        <dbReference type="Proteomes" id="UP000887574"/>
    </source>
</evidence>
<keyword evidence="1" id="KW-1185">Reference proteome</keyword>
<dbReference type="Proteomes" id="UP000887574">
    <property type="component" value="Unplaced"/>
</dbReference>
<sequence length="144" mass="15860">MVAGGMDDLSVFRDKLISLVDLLPDESAKLMDQRPRFAHAVLVLANQDLPGEILKANYIKQLDPYWIQTKGTPLSSPSQPIQLFNQQSLHLQTSNQDTQTAPFQWSSNLEDKMAGPGQKMTSSETSVFAAAAKTSANPHPFYSP</sequence>